<comment type="caution">
    <text evidence="2">The sequence shown here is derived from an EMBL/GenBank/DDBJ whole genome shotgun (WGS) entry which is preliminary data.</text>
</comment>
<protein>
    <recommendedName>
        <fullName evidence="1">DUF6894 domain-containing protein</fullName>
    </recommendedName>
</protein>
<feature type="domain" description="DUF6894" evidence="1">
    <location>
        <begin position="4"/>
        <end position="71"/>
    </location>
</feature>
<proteinExistence type="predicted"/>
<dbReference type="Proteomes" id="UP000550508">
    <property type="component" value="Unassembled WGS sequence"/>
</dbReference>
<dbReference type="EMBL" id="JABUMX010000002">
    <property type="protein sequence ID" value="NTS31374.1"/>
    <property type="molecule type" value="Genomic_DNA"/>
</dbReference>
<dbReference type="InterPro" id="IPR054189">
    <property type="entry name" value="DUF6894"/>
</dbReference>
<gene>
    <name evidence="2" type="ORF">HQ945_08920</name>
</gene>
<reference evidence="2 3" key="1">
    <citation type="submission" date="2020-05" db="EMBL/GenBank/DDBJ databases">
        <authorList>
            <person name="Kim M.K."/>
        </authorList>
    </citation>
    <scope>NUCLEOTIDE SEQUENCE [LARGE SCALE GENOMIC DNA]</scope>
    <source>
        <strain evidence="2 3">BT25</strain>
    </source>
</reference>
<sequence>MPLFQFTFQEQGQLEEEVVHLPFADRKAALAAAAESVWDNLTDRKFRSLDPIEFIVRVHDEEDTLVGTVAVRFQSTEE</sequence>
<dbReference type="RefSeq" id="WP_174208000.1">
    <property type="nucleotide sequence ID" value="NZ_JABUMX010000002.1"/>
</dbReference>
<dbReference type="Pfam" id="PF21834">
    <property type="entry name" value="DUF6894"/>
    <property type="match status" value="1"/>
</dbReference>
<dbReference type="AlphaFoldDB" id="A0A849VQU6"/>
<evidence type="ECO:0000313" key="2">
    <source>
        <dbReference type="EMBL" id="NTS31374.1"/>
    </source>
</evidence>
<keyword evidence="3" id="KW-1185">Reference proteome</keyword>
<accession>A0A849VQU6</accession>
<name>A0A849VQU6_9HYPH</name>
<organism evidence="2 3">
    <name type="scientific">Phyllobacterium pellucidum</name>
    <dbReference type="NCBI Taxonomy" id="2740464"/>
    <lineage>
        <taxon>Bacteria</taxon>
        <taxon>Pseudomonadati</taxon>
        <taxon>Pseudomonadota</taxon>
        <taxon>Alphaproteobacteria</taxon>
        <taxon>Hyphomicrobiales</taxon>
        <taxon>Phyllobacteriaceae</taxon>
        <taxon>Phyllobacterium</taxon>
    </lineage>
</organism>
<evidence type="ECO:0000313" key="3">
    <source>
        <dbReference type="Proteomes" id="UP000550508"/>
    </source>
</evidence>
<evidence type="ECO:0000259" key="1">
    <source>
        <dbReference type="Pfam" id="PF21834"/>
    </source>
</evidence>